<dbReference type="PROSITE" id="PS51841">
    <property type="entry name" value="LTD"/>
    <property type="match status" value="1"/>
</dbReference>
<gene>
    <name evidence="4" type="ORF">BTO18_11300</name>
</gene>
<evidence type="ECO:0000313" key="4">
    <source>
        <dbReference type="EMBL" id="PQJ79722.1"/>
    </source>
</evidence>
<organism evidence="4 5">
    <name type="scientific">Polaribacter porphyrae</name>
    <dbReference type="NCBI Taxonomy" id="1137780"/>
    <lineage>
        <taxon>Bacteria</taxon>
        <taxon>Pseudomonadati</taxon>
        <taxon>Bacteroidota</taxon>
        <taxon>Flavobacteriia</taxon>
        <taxon>Flavobacteriales</taxon>
        <taxon>Flavobacteriaceae</taxon>
    </lineage>
</organism>
<dbReference type="SUPFAM" id="SSF51261">
    <property type="entry name" value="Duplicated hybrid motif"/>
    <property type="match status" value="1"/>
</dbReference>
<dbReference type="GO" id="GO:0004222">
    <property type="term" value="F:metalloendopeptidase activity"/>
    <property type="evidence" value="ECO:0007669"/>
    <property type="project" value="TreeGrafter"/>
</dbReference>
<dbReference type="SMART" id="SM00089">
    <property type="entry name" value="PKD"/>
    <property type="match status" value="1"/>
</dbReference>
<dbReference type="Pfam" id="PF01551">
    <property type="entry name" value="Peptidase_M23"/>
    <property type="match status" value="1"/>
</dbReference>
<dbReference type="InterPro" id="IPR001322">
    <property type="entry name" value="Lamin_tail_dom"/>
</dbReference>
<feature type="signal peptide" evidence="1">
    <location>
        <begin position="1"/>
        <end position="19"/>
    </location>
</feature>
<evidence type="ECO:0000313" key="5">
    <source>
        <dbReference type="Proteomes" id="UP000238882"/>
    </source>
</evidence>
<name>A0A2S7WQY9_9FLAO</name>
<keyword evidence="1" id="KW-0732">Signal</keyword>
<dbReference type="InterPro" id="IPR000601">
    <property type="entry name" value="PKD_dom"/>
</dbReference>
<feature type="domain" description="PKD" evidence="2">
    <location>
        <begin position="47"/>
        <end position="84"/>
    </location>
</feature>
<dbReference type="PROSITE" id="PS50093">
    <property type="entry name" value="PKD"/>
    <property type="match status" value="1"/>
</dbReference>
<dbReference type="SUPFAM" id="SSF74853">
    <property type="entry name" value="Lamin A/C globular tail domain"/>
    <property type="match status" value="1"/>
</dbReference>
<dbReference type="InterPro" id="IPR013783">
    <property type="entry name" value="Ig-like_fold"/>
</dbReference>
<reference evidence="4 5" key="1">
    <citation type="submission" date="2016-12" db="EMBL/GenBank/DDBJ databases">
        <title>Trade-off between light-utilization and light-protection in marine flavobacteria.</title>
        <authorList>
            <person name="Kumagai Y."/>
            <person name="Yoshizawa S."/>
            <person name="Kogure K."/>
            <person name="Iwasaki W."/>
        </authorList>
    </citation>
    <scope>NUCLEOTIDE SEQUENCE [LARGE SCALE GENOMIC DNA]</scope>
    <source>
        <strain evidence="4 5">NBRC 108759</strain>
    </source>
</reference>
<dbReference type="InterPro" id="IPR011055">
    <property type="entry name" value="Dup_hybrid_motif"/>
</dbReference>
<evidence type="ECO:0000259" key="2">
    <source>
        <dbReference type="PROSITE" id="PS50093"/>
    </source>
</evidence>
<dbReference type="Gene3D" id="2.60.40.1260">
    <property type="entry name" value="Lamin Tail domain"/>
    <property type="match status" value="1"/>
</dbReference>
<dbReference type="InterPro" id="IPR016047">
    <property type="entry name" value="M23ase_b-sheet_dom"/>
</dbReference>
<dbReference type="AlphaFoldDB" id="A0A2S7WQY9"/>
<dbReference type="Pfam" id="PF00932">
    <property type="entry name" value="LTD"/>
    <property type="match status" value="1"/>
</dbReference>
<dbReference type="Gene3D" id="2.60.40.10">
    <property type="entry name" value="Immunoglobulins"/>
    <property type="match status" value="1"/>
</dbReference>
<dbReference type="Pfam" id="PF18911">
    <property type="entry name" value="PKD_4"/>
    <property type="match status" value="1"/>
</dbReference>
<keyword evidence="5" id="KW-1185">Reference proteome</keyword>
<evidence type="ECO:0000259" key="3">
    <source>
        <dbReference type="PROSITE" id="PS51841"/>
    </source>
</evidence>
<accession>A0A2S7WQY9</accession>
<dbReference type="InterPro" id="IPR050570">
    <property type="entry name" value="Cell_wall_metabolism_enzyme"/>
</dbReference>
<dbReference type="CDD" id="cd12797">
    <property type="entry name" value="M23_peptidase"/>
    <property type="match status" value="1"/>
</dbReference>
<proteinExistence type="predicted"/>
<feature type="chain" id="PRO_5015578164" description="PKD domain-containing protein" evidence="1">
    <location>
        <begin position="20"/>
        <end position="580"/>
    </location>
</feature>
<dbReference type="Gene3D" id="2.70.70.10">
    <property type="entry name" value="Glucose Permease (Domain IIA)"/>
    <property type="match status" value="1"/>
</dbReference>
<dbReference type="Proteomes" id="UP000238882">
    <property type="component" value="Unassembled WGS sequence"/>
</dbReference>
<dbReference type="PANTHER" id="PTHR21666">
    <property type="entry name" value="PEPTIDASE-RELATED"/>
    <property type="match status" value="1"/>
</dbReference>
<dbReference type="OrthoDB" id="1491481at2"/>
<dbReference type="InterPro" id="IPR035986">
    <property type="entry name" value="PKD_dom_sf"/>
</dbReference>
<dbReference type="PANTHER" id="PTHR21666:SF270">
    <property type="entry name" value="MUREIN HYDROLASE ACTIVATOR ENVC"/>
    <property type="match status" value="1"/>
</dbReference>
<dbReference type="InterPro" id="IPR036415">
    <property type="entry name" value="Lamin_tail_dom_sf"/>
</dbReference>
<dbReference type="EMBL" id="MSCN01000001">
    <property type="protein sequence ID" value="PQJ79722.1"/>
    <property type="molecule type" value="Genomic_DNA"/>
</dbReference>
<dbReference type="CDD" id="cd00146">
    <property type="entry name" value="PKD"/>
    <property type="match status" value="1"/>
</dbReference>
<comment type="caution">
    <text evidence="4">The sequence shown here is derived from an EMBL/GenBank/DDBJ whole genome shotgun (WGS) entry which is preliminary data.</text>
</comment>
<dbReference type="SUPFAM" id="SSF49299">
    <property type="entry name" value="PKD domain"/>
    <property type="match status" value="1"/>
</dbReference>
<protein>
    <recommendedName>
        <fullName evidence="6">PKD domain-containing protein</fullName>
    </recommendedName>
</protein>
<feature type="domain" description="LTD" evidence="3">
    <location>
        <begin position="400"/>
        <end position="549"/>
    </location>
</feature>
<evidence type="ECO:0008006" key="6">
    <source>
        <dbReference type="Google" id="ProtNLM"/>
    </source>
</evidence>
<dbReference type="RefSeq" id="WP_105016318.1">
    <property type="nucleotide sequence ID" value="NZ_MSCN01000001.1"/>
</dbReference>
<sequence length="580" mass="66892">MTSKIISSLLFFITTSLVAQVNFTASIGNVDKEIKFHIDKFSVELKPETTFLWSFGDGETSTEKEPIHQYKTTGTYKVCLQIDDQKNVCKEDVFTVTDTGLKVKYVNDIIWPSGSIYDVDSPFSFRIKANEVTYDFHRALDIVGNIGDDIKAVADGVVHKSFGHTLVIKHKMDTPMYFHGKVTDIYYSMSLHLNERYVDKGDKIKQGDVVAALGNTNSRNYPHNHFEIRIGSYYSKRYLDNKDSDYKYDKNSKDENGEFIDPQINPLLFLDNAKNENNSLEYWAIKKGNDLYVRVRADHLEDHFNEIVLKHNSGTSKENTFKLNFNSRDGMPYLKKKKSGDNSNRGNNYDFDYRNPEDNFDIYPIKFKYRKGKDFEIVFKFDDIDFNTEKGDYIEVKDFYGNKGRKGYKGLVINEVNFASGKGQDYNFDGKVDENDDFIEIVNKSKKIIDISEYKIYNEKSFNNGDFKRPMFMVPDNTILYPGQVYLIFKAITKAKILKHYPQDLFLKTQSAIAISSDLDINEKNTESIVLTNKFNGVLDIVSNKDIKKSSNYSLERSPNLTGDFKNKKEKATPGKYIIE</sequence>
<evidence type="ECO:0000256" key="1">
    <source>
        <dbReference type="SAM" id="SignalP"/>
    </source>
</evidence>
<dbReference type="InterPro" id="IPR022409">
    <property type="entry name" value="PKD/Chitinase_dom"/>
</dbReference>